<comment type="similarity">
    <text evidence="1">Belongs to the Gfa family.</text>
</comment>
<dbReference type="InterPro" id="IPR006913">
    <property type="entry name" value="CENP-V/GFA"/>
</dbReference>
<reference evidence="6 7" key="1">
    <citation type="journal article" date="2020" name="Microbiol. Resour. Announc.">
        <title>Draft Genome Sequence of a Cladosporium Species Isolated from the Mesophotic Ascidian Didemnum maculosum.</title>
        <authorList>
            <person name="Gioti A."/>
            <person name="Siaperas R."/>
            <person name="Nikolaivits E."/>
            <person name="Le Goff G."/>
            <person name="Ouazzani J."/>
            <person name="Kotoulas G."/>
            <person name="Topakas E."/>
        </authorList>
    </citation>
    <scope>NUCLEOTIDE SEQUENCE [LARGE SCALE GENOMIC DNA]</scope>
    <source>
        <strain evidence="6 7">TM138-S3</strain>
    </source>
</reference>
<evidence type="ECO:0000313" key="7">
    <source>
        <dbReference type="Proteomes" id="UP000803884"/>
    </source>
</evidence>
<evidence type="ECO:0000256" key="4">
    <source>
        <dbReference type="ARBA" id="ARBA00023239"/>
    </source>
</evidence>
<dbReference type="AlphaFoldDB" id="A0AB34KCT2"/>
<sequence>MSNFNRGCTCGLLRYILDLPGSSDDARTTLCHCHSCKRAFGGAFGLTAKTAKENLKYTTSTTPKVFVQDNGVHREFCGQCGVLISSMRSRLKTSSDL</sequence>
<dbReference type="Proteomes" id="UP000803884">
    <property type="component" value="Unassembled WGS sequence"/>
</dbReference>
<dbReference type="RefSeq" id="XP_069224790.1">
    <property type="nucleotide sequence ID" value="XM_069378214.1"/>
</dbReference>
<dbReference type="PANTHER" id="PTHR33337:SF40">
    <property type="entry name" value="CENP-V_GFA DOMAIN-CONTAINING PROTEIN-RELATED"/>
    <property type="match status" value="1"/>
</dbReference>
<dbReference type="Gene3D" id="3.90.1590.10">
    <property type="entry name" value="glutathione-dependent formaldehyde- activating enzyme (gfa)"/>
    <property type="match status" value="1"/>
</dbReference>
<dbReference type="PANTHER" id="PTHR33337">
    <property type="entry name" value="GFA DOMAIN-CONTAINING PROTEIN"/>
    <property type="match status" value="1"/>
</dbReference>
<name>A0AB34KCT2_9PEZI</name>
<dbReference type="GO" id="GO:0016846">
    <property type="term" value="F:carbon-sulfur lyase activity"/>
    <property type="evidence" value="ECO:0007669"/>
    <property type="project" value="InterPro"/>
</dbReference>
<keyword evidence="3" id="KW-0862">Zinc</keyword>
<dbReference type="PROSITE" id="PS51891">
    <property type="entry name" value="CENP_V_GFA"/>
    <property type="match status" value="1"/>
</dbReference>
<keyword evidence="4" id="KW-0456">Lyase</keyword>
<evidence type="ECO:0000256" key="1">
    <source>
        <dbReference type="ARBA" id="ARBA00005495"/>
    </source>
</evidence>
<evidence type="ECO:0000256" key="3">
    <source>
        <dbReference type="ARBA" id="ARBA00022833"/>
    </source>
</evidence>
<evidence type="ECO:0000313" key="6">
    <source>
        <dbReference type="EMBL" id="KAL1581681.1"/>
    </source>
</evidence>
<keyword evidence="7" id="KW-1185">Reference proteome</keyword>
<dbReference type="EMBL" id="JAAQHG020000272">
    <property type="protein sequence ID" value="KAL1581681.1"/>
    <property type="molecule type" value="Genomic_DNA"/>
</dbReference>
<comment type="caution">
    <text evidence="6">The sequence shown here is derived from an EMBL/GenBank/DDBJ whole genome shotgun (WGS) entry which is preliminary data.</text>
</comment>
<dbReference type="GeneID" id="96011052"/>
<keyword evidence="2" id="KW-0479">Metal-binding</keyword>
<evidence type="ECO:0000256" key="2">
    <source>
        <dbReference type="ARBA" id="ARBA00022723"/>
    </source>
</evidence>
<dbReference type="Pfam" id="PF04828">
    <property type="entry name" value="GFA"/>
    <property type="match status" value="1"/>
</dbReference>
<dbReference type="GO" id="GO:0046872">
    <property type="term" value="F:metal ion binding"/>
    <property type="evidence" value="ECO:0007669"/>
    <property type="project" value="UniProtKB-KW"/>
</dbReference>
<protein>
    <recommendedName>
        <fullName evidence="5">CENP-V/GFA domain-containing protein</fullName>
    </recommendedName>
</protein>
<dbReference type="InterPro" id="IPR011057">
    <property type="entry name" value="Mss4-like_sf"/>
</dbReference>
<dbReference type="SUPFAM" id="SSF51316">
    <property type="entry name" value="Mss4-like"/>
    <property type="match status" value="1"/>
</dbReference>
<organism evidence="6 7">
    <name type="scientific">Cladosporium halotolerans</name>
    <dbReference type="NCBI Taxonomy" id="1052096"/>
    <lineage>
        <taxon>Eukaryota</taxon>
        <taxon>Fungi</taxon>
        <taxon>Dikarya</taxon>
        <taxon>Ascomycota</taxon>
        <taxon>Pezizomycotina</taxon>
        <taxon>Dothideomycetes</taxon>
        <taxon>Dothideomycetidae</taxon>
        <taxon>Cladosporiales</taxon>
        <taxon>Cladosporiaceae</taxon>
        <taxon>Cladosporium</taxon>
    </lineage>
</organism>
<feature type="domain" description="CENP-V/GFA" evidence="5">
    <location>
        <begin position="4"/>
        <end position="97"/>
    </location>
</feature>
<gene>
    <name evidence="6" type="ORF">WHR41_09611</name>
</gene>
<evidence type="ECO:0000259" key="5">
    <source>
        <dbReference type="PROSITE" id="PS51891"/>
    </source>
</evidence>
<proteinExistence type="inferred from homology"/>
<accession>A0AB34KCT2</accession>